<organism evidence="1 2">
    <name type="scientific">Rothia aeria F0474</name>
    <dbReference type="NCBI Taxonomy" id="1125724"/>
    <lineage>
        <taxon>Bacteria</taxon>
        <taxon>Bacillati</taxon>
        <taxon>Actinomycetota</taxon>
        <taxon>Actinomycetes</taxon>
        <taxon>Micrococcales</taxon>
        <taxon>Micrococcaceae</taxon>
        <taxon>Rothia</taxon>
    </lineage>
</organism>
<evidence type="ECO:0000313" key="1">
    <source>
        <dbReference type="EMBL" id="EID50146.1"/>
    </source>
</evidence>
<name>I0UQJ3_9MICC</name>
<dbReference type="EMBL" id="AJJQ01000047">
    <property type="protein sequence ID" value="EID50146.1"/>
    <property type="molecule type" value="Genomic_DNA"/>
</dbReference>
<sequence length="34" mass="3829">MSIPTLTFSTAALALTLYILHDEIQRTRDKHNTG</sequence>
<proteinExistence type="predicted"/>
<gene>
    <name evidence="1" type="ORF">HMPREF1324_2174</name>
</gene>
<dbReference type="AlphaFoldDB" id="I0UQJ3"/>
<dbReference type="Proteomes" id="UP000004863">
    <property type="component" value="Unassembled WGS sequence"/>
</dbReference>
<reference evidence="1" key="1">
    <citation type="submission" date="2012-03" db="EMBL/GenBank/DDBJ databases">
        <authorList>
            <person name="Durkin A.S."/>
            <person name="McCorrison J."/>
            <person name="Torralba M."/>
            <person name="Gillis M."/>
            <person name="Methe B."/>
            <person name="Sutton G."/>
            <person name="Nelson K.E."/>
        </authorList>
    </citation>
    <scope>NUCLEOTIDE SEQUENCE [LARGE SCALE GENOMIC DNA]</scope>
    <source>
        <strain evidence="1">F0474</strain>
    </source>
</reference>
<keyword evidence="2" id="KW-1185">Reference proteome</keyword>
<accession>I0UQJ3</accession>
<feature type="non-terminal residue" evidence="1">
    <location>
        <position position="34"/>
    </location>
</feature>
<evidence type="ECO:0000313" key="2">
    <source>
        <dbReference type="Proteomes" id="UP000004863"/>
    </source>
</evidence>
<protein>
    <submittedName>
        <fullName evidence="1">Uncharacterized protein</fullName>
    </submittedName>
</protein>
<comment type="caution">
    <text evidence="1">The sequence shown here is derived from an EMBL/GenBank/DDBJ whole genome shotgun (WGS) entry which is preliminary data.</text>
</comment>